<comment type="caution">
    <text evidence="1">The sequence shown here is derived from an EMBL/GenBank/DDBJ whole genome shotgun (WGS) entry which is preliminary data.</text>
</comment>
<accession>A0ABU2W754</accession>
<keyword evidence="2" id="KW-1185">Reference proteome</keyword>
<sequence>MTTQLVGDLLILALAARVFGADAIALLRRLAAVGVRAGVSEMTRHQRGAGR</sequence>
<proteinExistence type="predicted"/>
<reference evidence="2" key="1">
    <citation type="submission" date="2023-07" db="EMBL/GenBank/DDBJ databases">
        <title>30 novel species of actinomycetes from the DSMZ collection.</title>
        <authorList>
            <person name="Nouioui I."/>
        </authorList>
    </citation>
    <scope>NUCLEOTIDE SEQUENCE [LARGE SCALE GENOMIC DNA]</scope>
    <source>
        <strain evidence="2">DSM 40932</strain>
    </source>
</reference>
<evidence type="ECO:0000313" key="1">
    <source>
        <dbReference type="EMBL" id="MDT0493702.1"/>
    </source>
</evidence>
<name>A0ABU2W754_9ACTN</name>
<organism evidence="1 2">
    <name type="scientific">Streptomyces stephensoniae</name>
    <dbReference type="NCBI Taxonomy" id="3375367"/>
    <lineage>
        <taxon>Bacteria</taxon>
        <taxon>Bacillati</taxon>
        <taxon>Actinomycetota</taxon>
        <taxon>Actinomycetes</taxon>
        <taxon>Kitasatosporales</taxon>
        <taxon>Streptomycetaceae</taxon>
        <taxon>Streptomyces</taxon>
    </lineage>
</organism>
<dbReference type="RefSeq" id="WP_164877852.1">
    <property type="nucleotide sequence ID" value="NZ_JAVRFG010000036.1"/>
</dbReference>
<protein>
    <submittedName>
        <fullName evidence="1">Uncharacterized protein</fullName>
    </submittedName>
</protein>
<dbReference type="EMBL" id="JAVRFG010000036">
    <property type="protein sequence ID" value="MDT0493702.1"/>
    <property type="molecule type" value="Genomic_DNA"/>
</dbReference>
<evidence type="ECO:0000313" key="2">
    <source>
        <dbReference type="Proteomes" id="UP001180556"/>
    </source>
</evidence>
<gene>
    <name evidence="1" type="ORF">RM717_24685</name>
</gene>
<dbReference type="Proteomes" id="UP001180556">
    <property type="component" value="Unassembled WGS sequence"/>
</dbReference>